<evidence type="ECO:0000256" key="6">
    <source>
        <dbReference type="ARBA" id="ARBA00023136"/>
    </source>
</evidence>
<dbReference type="HOGENOM" id="CLU_021993_0_0_1"/>
<evidence type="ECO:0000313" key="9">
    <source>
        <dbReference type="EMBL" id="KIW22081.1"/>
    </source>
</evidence>
<feature type="transmembrane region" description="Helical" evidence="7">
    <location>
        <begin position="355"/>
        <end position="372"/>
    </location>
</feature>
<feature type="transmembrane region" description="Helical" evidence="7">
    <location>
        <begin position="291"/>
        <end position="309"/>
    </location>
</feature>
<evidence type="ECO:0000256" key="3">
    <source>
        <dbReference type="ARBA" id="ARBA00022448"/>
    </source>
</evidence>
<evidence type="ECO:0000259" key="8">
    <source>
        <dbReference type="PROSITE" id="PS50850"/>
    </source>
</evidence>
<feature type="transmembrane region" description="Helical" evidence="7">
    <location>
        <begin position="164"/>
        <end position="183"/>
    </location>
</feature>
<feature type="transmembrane region" description="Helical" evidence="7">
    <location>
        <begin position="76"/>
        <end position="96"/>
    </location>
</feature>
<feature type="transmembrane region" description="Helical" evidence="7">
    <location>
        <begin position="378"/>
        <end position="400"/>
    </location>
</feature>
<proteinExistence type="inferred from homology"/>
<keyword evidence="4 7" id="KW-0812">Transmembrane</keyword>
<dbReference type="GO" id="GO:0012505">
    <property type="term" value="C:endomembrane system"/>
    <property type="evidence" value="ECO:0007669"/>
    <property type="project" value="UniProtKB-SubCell"/>
</dbReference>
<dbReference type="GO" id="GO:0016020">
    <property type="term" value="C:membrane"/>
    <property type="evidence" value="ECO:0007669"/>
    <property type="project" value="TreeGrafter"/>
</dbReference>
<dbReference type="InterPro" id="IPR051788">
    <property type="entry name" value="MFS_Transporter"/>
</dbReference>
<dbReference type="PANTHER" id="PTHR23514:SF3">
    <property type="entry name" value="BYPASS OF STOP CODON PROTEIN 6"/>
    <property type="match status" value="1"/>
</dbReference>
<keyword evidence="3" id="KW-0813">Transport</keyword>
<dbReference type="Gene3D" id="1.20.1250.20">
    <property type="entry name" value="MFS general substrate transporter like domains"/>
    <property type="match status" value="2"/>
</dbReference>
<feature type="transmembrane region" description="Helical" evidence="7">
    <location>
        <begin position="132"/>
        <end position="152"/>
    </location>
</feature>
<keyword evidence="10" id="KW-1185">Reference proteome</keyword>
<feature type="transmembrane region" description="Helical" evidence="7">
    <location>
        <begin position="329"/>
        <end position="348"/>
    </location>
</feature>
<protein>
    <recommendedName>
        <fullName evidence="8">Major facilitator superfamily (MFS) profile domain-containing protein</fullName>
    </recommendedName>
</protein>
<evidence type="ECO:0000256" key="4">
    <source>
        <dbReference type="ARBA" id="ARBA00022692"/>
    </source>
</evidence>
<dbReference type="InterPro" id="IPR036259">
    <property type="entry name" value="MFS_trans_sf"/>
</dbReference>
<dbReference type="PROSITE" id="PS50850">
    <property type="entry name" value="MFS"/>
    <property type="match status" value="1"/>
</dbReference>
<comment type="subcellular location">
    <subcellularLocation>
        <location evidence="1">Endomembrane system</location>
        <topology evidence="1">Multi-pass membrane protein</topology>
    </subcellularLocation>
</comment>
<dbReference type="Proteomes" id="UP000054466">
    <property type="component" value="Unassembled WGS sequence"/>
</dbReference>
<name>A0A0D1Z379_9EURO</name>
<evidence type="ECO:0000256" key="7">
    <source>
        <dbReference type="SAM" id="Phobius"/>
    </source>
</evidence>
<dbReference type="GeneID" id="27351692"/>
<dbReference type="InterPro" id="IPR020846">
    <property type="entry name" value="MFS_dom"/>
</dbReference>
<evidence type="ECO:0000313" key="10">
    <source>
        <dbReference type="Proteomes" id="UP000054466"/>
    </source>
</evidence>
<dbReference type="RefSeq" id="XP_016242297.1">
    <property type="nucleotide sequence ID" value="XM_016400029.1"/>
</dbReference>
<dbReference type="EMBL" id="KN847049">
    <property type="protein sequence ID" value="KIW22081.1"/>
    <property type="molecule type" value="Genomic_DNA"/>
</dbReference>
<reference evidence="9 10" key="1">
    <citation type="submission" date="2015-01" db="EMBL/GenBank/DDBJ databases">
        <title>The Genome Sequence of Cladophialophora immunda CBS83496.</title>
        <authorList>
            <consortium name="The Broad Institute Genomics Platform"/>
            <person name="Cuomo C."/>
            <person name="de Hoog S."/>
            <person name="Gorbushina A."/>
            <person name="Stielow B."/>
            <person name="Teixiera M."/>
            <person name="Abouelleil A."/>
            <person name="Chapman S.B."/>
            <person name="Priest M."/>
            <person name="Young S.K."/>
            <person name="Wortman J."/>
            <person name="Nusbaum C."/>
            <person name="Birren B."/>
        </authorList>
    </citation>
    <scope>NUCLEOTIDE SEQUENCE [LARGE SCALE GENOMIC DNA]</scope>
    <source>
        <strain evidence="9 10">CBS 83496</strain>
    </source>
</reference>
<feature type="transmembrane region" description="Helical" evidence="7">
    <location>
        <begin position="443"/>
        <end position="461"/>
    </location>
</feature>
<accession>A0A0D1Z379</accession>
<feature type="transmembrane region" description="Helical" evidence="7">
    <location>
        <begin position="412"/>
        <end position="431"/>
    </location>
</feature>
<evidence type="ECO:0000256" key="2">
    <source>
        <dbReference type="ARBA" id="ARBA00008335"/>
    </source>
</evidence>
<feature type="transmembrane region" description="Helical" evidence="7">
    <location>
        <begin position="195"/>
        <end position="216"/>
    </location>
</feature>
<feature type="transmembrane region" description="Helical" evidence="7">
    <location>
        <begin position="108"/>
        <end position="126"/>
    </location>
</feature>
<dbReference type="InterPro" id="IPR011701">
    <property type="entry name" value="MFS"/>
</dbReference>
<dbReference type="OrthoDB" id="413079at2759"/>
<dbReference type="AlphaFoldDB" id="A0A0D1Z379"/>
<dbReference type="VEuPathDB" id="FungiDB:PV07_12498"/>
<dbReference type="FunFam" id="1.20.1250.20:FF:000286">
    <property type="entry name" value="MFS efflux transporter"/>
    <property type="match status" value="1"/>
</dbReference>
<sequence length="467" mass="50887">MLRWPSHPAAAPVDPLDILEPDLTLVRTKTPERWSQPRSNIPRVAATFWCFILLGANDSSYGVLIPHLESYYDISYLEVSLVLLAPAFGGFVSAFLNHSLHMYIGQRGIVIVVGFCQLAAYVTASFHPPFPVLVLVYILVGVSNMAKTGAWNAFVSSLQMPNELLGLLHGFYGIGATLAPLAGSSLMSQRDWKWYQFYYLFVGMALLDLVFSSVAFRHQSGAKYKEGMSIHVGANASHDVTVAQTMERIPSSSRPRLGRHVSSCISAGWQNCKKSQTGVCLSNKIVPLCSLYLLAYVGSEVALGGWLVTFMTKVRKGSQFASGVTPSGLWGGITVGRFFLGFITGRFFRNEKQATYVYLSLAVVMELLFWLVPNFLASAVFVSLLGFFLGPLFPATVVYLSKTLPSKIRVSAIGLCSAIGATGASVIPFMVGSVAQARGIGVLQPIVLAFLILCFVLWMSLPKVPKK</sequence>
<dbReference type="PANTHER" id="PTHR23514">
    <property type="entry name" value="BYPASS OF STOP CODON PROTEIN 6"/>
    <property type="match status" value="1"/>
</dbReference>
<dbReference type="GO" id="GO:0022857">
    <property type="term" value="F:transmembrane transporter activity"/>
    <property type="evidence" value="ECO:0007669"/>
    <property type="project" value="InterPro"/>
</dbReference>
<dbReference type="SUPFAM" id="SSF103473">
    <property type="entry name" value="MFS general substrate transporter"/>
    <property type="match status" value="1"/>
</dbReference>
<keyword evidence="5 7" id="KW-1133">Transmembrane helix</keyword>
<keyword evidence="6 7" id="KW-0472">Membrane</keyword>
<dbReference type="Pfam" id="PF07690">
    <property type="entry name" value="MFS_1"/>
    <property type="match status" value="1"/>
</dbReference>
<evidence type="ECO:0000256" key="1">
    <source>
        <dbReference type="ARBA" id="ARBA00004127"/>
    </source>
</evidence>
<comment type="similarity">
    <text evidence="2">Belongs to the major facilitator superfamily.</text>
</comment>
<organism evidence="9 10">
    <name type="scientific">Cladophialophora immunda</name>
    <dbReference type="NCBI Taxonomy" id="569365"/>
    <lineage>
        <taxon>Eukaryota</taxon>
        <taxon>Fungi</taxon>
        <taxon>Dikarya</taxon>
        <taxon>Ascomycota</taxon>
        <taxon>Pezizomycotina</taxon>
        <taxon>Eurotiomycetes</taxon>
        <taxon>Chaetothyriomycetidae</taxon>
        <taxon>Chaetothyriales</taxon>
        <taxon>Herpotrichiellaceae</taxon>
        <taxon>Cladophialophora</taxon>
    </lineage>
</organism>
<feature type="domain" description="Major facilitator superfamily (MFS) profile" evidence="8">
    <location>
        <begin position="43"/>
        <end position="465"/>
    </location>
</feature>
<gene>
    <name evidence="9" type="ORF">PV07_12498</name>
</gene>
<evidence type="ECO:0000256" key="5">
    <source>
        <dbReference type="ARBA" id="ARBA00022989"/>
    </source>
</evidence>